<dbReference type="InterPro" id="IPR001789">
    <property type="entry name" value="Sig_transdc_resp-reg_receiver"/>
</dbReference>
<dbReference type="InterPro" id="IPR009057">
    <property type="entry name" value="Homeodomain-like_sf"/>
</dbReference>
<dbReference type="Gene3D" id="3.40.50.2300">
    <property type="match status" value="1"/>
</dbReference>
<dbReference type="SUPFAM" id="SSF55874">
    <property type="entry name" value="ATPase domain of HSP90 chaperone/DNA topoisomerase II/histidine kinase"/>
    <property type="match status" value="1"/>
</dbReference>
<dbReference type="Pfam" id="PF12833">
    <property type="entry name" value="HTH_18"/>
    <property type="match status" value="1"/>
</dbReference>
<dbReference type="SUPFAM" id="SSF46689">
    <property type="entry name" value="Homeodomain-like"/>
    <property type="match status" value="1"/>
</dbReference>
<evidence type="ECO:0000259" key="10">
    <source>
        <dbReference type="PROSITE" id="PS50110"/>
    </source>
</evidence>
<dbReference type="InterPro" id="IPR015943">
    <property type="entry name" value="WD40/YVTN_repeat-like_dom_sf"/>
</dbReference>
<evidence type="ECO:0000256" key="1">
    <source>
        <dbReference type="ARBA" id="ARBA00000085"/>
    </source>
</evidence>
<evidence type="ECO:0000256" key="3">
    <source>
        <dbReference type="ARBA" id="ARBA00022553"/>
    </source>
</evidence>
<dbReference type="Pfam" id="PF07494">
    <property type="entry name" value="Reg_prop"/>
    <property type="match status" value="4"/>
</dbReference>
<dbReference type="PANTHER" id="PTHR43547">
    <property type="entry name" value="TWO-COMPONENT HISTIDINE KINASE"/>
    <property type="match status" value="1"/>
</dbReference>
<dbReference type="PANTHER" id="PTHR43547:SF2">
    <property type="entry name" value="HYBRID SIGNAL TRANSDUCTION HISTIDINE KINASE C"/>
    <property type="match status" value="1"/>
</dbReference>
<dbReference type="InterPro" id="IPR003594">
    <property type="entry name" value="HATPase_dom"/>
</dbReference>
<dbReference type="Proteomes" id="UP000620874">
    <property type="component" value="Unassembled WGS sequence"/>
</dbReference>
<dbReference type="CDD" id="cd17574">
    <property type="entry name" value="REC_OmpR"/>
    <property type="match status" value="1"/>
</dbReference>
<dbReference type="InterPro" id="IPR011110">
    <property type="entry name" value="Reg_prop"/>
</dbReference>
<dbReference type="InterPro" id="IPR005467">
    <property type="entry name" value="His_kinase_dom"/>
</dbReference>
<dbReference type="EC" id="2.7.13.3" evidence="2"/>
<evidence type="ECO:0000256" key="5">
    <source>
        <dbReference type="ARBA" id="ARBA00023125"/>
    </source>
</evidence>
<dbReference type="PROSITE" id="PS50109">
    <property type="entry name" value="HIS_KIN"/>
    <property type="match status" value="1"/>
</dbReference>
<comment type="catalytic activity">
    <reaction evidence="1">
        <text>ATP + protein L-histidine = ADP + protein N-phospho-L-histidine.</text>
        <dbReference type="EC" id="2.7.13.3"/>
    </reaction>
</comment>
<dbReference type="PROSITE" id="PS50110">
    <property type="entry name" value="RESPONSE_REGULATORY"/>
    <property type="match status" value="1"/>
</dbReference>
<dbReference type="SUPFAM" id="SSF47384">
    <property type="entry name" value="Homodimeric domain of signal transducing histidine kinase"/>
    <property type="match status" value="1"/>
</dbReference>
<evidence type="ECO:0000313" key="11">
    <source>
        <dbReference type="EMBL" id="MBD8042085.1"/>
    </source>
</evidence>
<keyword evidence="5" id="KW-0238">DNA-binding</keyword>
<dbReference type="InterPro" id="IPR036097">
    <property type="entry name" value="HisK_dim/P_sf"/>
</dbReference>
<sequence>MKNIWIFSLIVFYSLLGYGQSYKFYTTDKELSSSLINQIYQDKDGVIWVATEYGLNRYDGVKFTIYKHDIDNPHSLMNNYVKNIFQTSNGDLIICTFSGIQKYNPLTDDFSLPARTVVDETFVNVVGSVMERKNGEIWIASPTPGKLIVKDDELVVDFLDLPIPDNHFPDQYVEDKEGNIWIAVGGVGVYRITPENEVTLYLKNIHKLHALCLCKDNDGNLFVGSLGQGLYRYNVQLDDFEHISYNSEALPVKFLMEKSPNEIYIGTDGQGIKVYDKKKNTIVDYSIEFYYLNLNKSKVHTMWTDKDGSLWIGLYQKGILYQPVNTNNFKYLGLKSIYKNIIGDCCITSILKDRDGFLWVGSDNDGIYRISKDKNHSLHYSMTGNQKTLSGAILSLFEDSKSNLWFGSYTKGVGKIDKRTGRCILFGQLKSNDGNPIPAVFAFAEDKEGRLWIGATDGLYCYDLNSGQLKLFSEMSGKVIAWINCLHYSSSKNKLFVGSYGGLDCVDLDSGIFSSKKIISTNAVHSICEDKNGIIWTGTSEGIYSFDVKHEKVESYTVKDGLPSDVIYAIQCDDNNRLWISTNSGVSCFHLHDKQFVNYYVSDGLQGNEFYKNSSYKDSDGIIYFGGMNGLTYFKPGEIFSPNKKWNVRISDFYVFDKTVRTGIRSGGKEIIDRSIFEATDFYLSYKDNTFSLEFSTVELNKPERLVYVYSFNNGDWINLPHGINRVSFSNLTPGEYTFRIKVKDGMMESDVRECTIHISSPWWATVWAKISYFVLALVIIGVGIYRFKRHLHYKKERIEHLHAVEINNAKLQFFINIAHEIRTPLSLVVSPLLGLMKTDKDESRQKIYKTIYRNTQRLLLLVNQLMDIRKIEKNQMKLTFQKIDIVHYIRQICESFSIQASVKNIALNFNTHGCENLDLWVDPAYFDKIIINILSNAFKFTKEGSIDIDLFIAGQQEGAVSVAQYAKIQITDTGIGIDEKEYEHIFERFYQVHNNLSTAGTGIGLHLAQSLVKLHHGEISVGRNVNGLNGTTFTIEIPLGDSHLSQDEICGEIEKGETIISPATDMEVPLLENPDPEKNLHVRRKWKVCIVEDDDEIRKYIKDELSVAYHITEYNNGKEAWSGILKEIPNLIISDVMMPEMDGFTLCEKIKQNVNLNYLPVILLTAKTTDESTIKGLDIGADAYITKPFNIAILHKTVENLILKHQKMQNIFTGRQGQDDKLDKLEAKSPDEKLMERIMKVINDNLSNPELTVDVIVNEVGISRSHLHRKLKELTNQPTRQFIRNIRLKQAAQLLADKRHSIAEVAQMTGFSNPNNFSTLFKELYGVTPSEYMEQHLQENK</sequence>
<comment type="caution">
    <text evidence="11">The sequence shown here is derived from an EMBL/GenBank/DDBJ whole genome shotgun (WGS) entry which is preliminary data.</text>
</comment>
<dbReference type="SUPFAM" id="SSF52172">
    <property type="entry name" value="CheY-like"/>
    <property type="match status" value="1"/>
</dbReference>
<dbReference type="SMART" id="SM00342">
    <property type="entry name" value="HTH_ARAC"/>
    <property type="match status" value="1"/>
</dbReference>
<dbReference type="Gene3D" id="1.10.287.130">
    <property type="match status" value="1"/>
</dbReference>
<evidence type="ECO:0000313" key="12">
    <source>
        <dbReference type="Proteomes" id="UP000620874"/>
    </source>
</evidence>
<feature type="domain" description="Response regulatory" evidence="10">
    <location>
        <begin position="1088"/>
        <end position="1203"/>
    </location>
</feature>
<reference evidence="11 12" key="1">
    <citation type="submission" date="2020-08" db="EMBL/GenBank/DDBJ databases">
        <title>A Genomic Blueprint of the Chicken Gut Microbiome.</title>
        <authorList>
            <person name="Gilroy R."/>
            <person name="Ravi A."/>
            <person name="Getino M."/>
            <person name="Pursley I."/>
            <person name="Horton D.L."/>
            <person name="Alikhan N.-F."/>
            <person name="Baker D."/>
            <person name="Gharbi K."/>
            <person name="Hall N."/>
            <person name="Watson M."/>
            <person name="Adriaenssens E.M."/>
            <person name="Foster-Nyarko E."/>
            <person name="Jarju S."/>
            <person name="Secka A."/>
            <person name="Antonio M."/>
            <person name="Oren A."/>
            <person name="Chaudhuri R."/>
            <person name="La Ragione R.M."/>
            <person name="Hildebrand F."/>
            <person name="Pallen M.J."/>
        </authorList>
    </citation>
    <scope>NUCLEOTIDE SEQUENCE [LARGE SCALE GENOMIC DNA]</scope>
    <source>
        <strain evidence="11 12">Sa1CVN1</strain>
    </source>
</reference>
<dbReference type="SMART" id="SM00448">
    <property type="entry name" value="REC"/>
    <property type="match status" value="1"/>
</dbReference>
<dbReference type="Gene3D" id="3.30.565.10">
    <property type="entry name" value="Histidine kinase-like ATPase, C-terminal domain"/>
    <property type="match status" value="1"/>
</dbReference>
<dbReference type="CDD" id="cd00082">
    <property type="entry name" value="HisKA"/>
    <property type="match status" value="1"/>
</dbReference>
<dbReference type="SUPFAM" id="SSF63829">
    <property type="entry name" value="Calcium-dependent phosphotriesterase"/>
    <property type="match status" value="3"/>
</dbReference>
<keyword evidence="4" id="KW-0805">Transcription regulation</keyword>
<keyword evidence="3 7" id="KW-0597">Phosphoprotein</keyword>
<dbReference type="SMART" id="SM00388">
    <property type="entry name" value="HisKA"/>
    <property type="match status" value="1"/>
</dbReference>
<dbReference type="InterPro" id="IPR003661">
    <property type="entry name" value="HisK_dim/P_dom"/>
</dbReference>
<dbReference type="PRINTS" id="PR00344">
    <property type="entry name" value="BCTRLSENSOR"/>
</dbReference>
<feature type="modified residue" description="4-aspartylphosphate" evidence="7">
    <location>
        <position position="1136"/>
    </location>
</feature>
<evidence type="ECO:0000256" key="7">
    <source>
        <dbReference type="PROSITE-ProRule" id="PRU00169"/>
    </source>
</evidence>
<dbReference type="InterPro" id="IPR018060">
    <property type="entry name" value="HTH_AraC"/>
</dbReference>
<dbReference type="PROSITE" id="PS00041">
    <property type="entry name" value="HTH_ARAC_FAMILY_1"/>
    <property type="match status" value="1"/>
</dbReference>
<dbReference type="Gene3D" id="1.10.10.60">
    <property type="entry name" value="Homeodomain-like"/>
    <property type="match status" value="1"/>
</dbReference>
<dbReference type="Gene3D" id="2.130.10.10">
    <property type="entry name" value="YVTN repeat-like/Quinoprotein amine dehydrogenase"/>
    <property type="match status" value="2"/>
</dbReference>
<dbReference type="Pfam" id="PF02518">
    <property type="entry name" value="HATPase_c"/>
    <property type="match status" value="1"/>
</dbReference>
<dbReference type="Pfam" id="PF00072">
    <property type="entry name" value="Response_reg"/>
    <property type="match status" value="1"/>
</dbReference>
<evidence type="ECO:0000256" key="2">
    <source>
        <dbReference type="ARBA" id="ARBA00012438"/>
    </source>
</evidence>
<accession>A0ABR8YCZ4</accession>
<dbReference type="SMART" id="SM00387">
    <property type="entry name" value="HATPase_c"/>
    <property type="match status" value="1"/>
</dbReference>
<organism evidence="11 12">
    <name type="scientific">Phocaeicola intestinalis</name>
    <dbReference type="NCBI Taxonomy" id="2762212"/>
    <lineage>
        <taxon>Bacteria</taxon>
        <taxon>Pseudomonadati</taxon>
        <taxon>Bacteroidota</taxon>
        <taxon>Bacteroidia</taxon>
        <taxon>Bacteroidales</taxon>
        <taxon>Bacteroidaceae</taxon>
        <taxon>Phocaeicola</taxon>
    </lineage>
</organism>
<dbReference type="InterPro" id="IPR004358">
    <property type="entry name" value="Sig_transdc_His_kin-like_C"/>
</dbReference>
<dbReference type="RefSeq" id="WP_191765492.1">
    <property type="nucleotide sequence ID" value="NZ_JACSPP010000104.1"/>
</dbReference>
<dbReference type="Gene3D" id="2.60.40.10">
    <property type="entry name" value="Immunoglobulins"/>
    <property type="match status" value="1"/>
</dbReference>
<keyword evidence="12" id="KW-1185">Reference proteome</keyword>
<evidence type="ECO:0000259" key="8">
    <source>
        <dbReference type="PROSITE" id="PS01124"/>
    </source>
</evidence>
<keyword evidence="6" id="KW-0804">Transcription</keyword>
<protein>
    <recommendedName>
        <fullName evidence="2">histidine kinase</fullName>
        <ecNumber evidence="2">2.7.13.3</ecNumber>
    </recommendedName>
</protein>
<dbReference type="InterPro" id="IPR011006">
    <property type="entry name" value="CheY-like_superfamily"/>
</dbReference>
<dbReference type="Pfam" id="PF00512">
    <property type="entry name" value="HisKA"/>
    <property type="match status" value="1"/>
</dbReference>
<gene>
    <name evidence="11" type="ORF">H9625_16925</name>
</gene>
<feature type="domain" description="HTH araC/xylS-type" evidence="8">
    <location>
        <begin position="1237"/>
        <end position="1336"/>
    </location>
</feature>
<feature type="domain" description="Histidine kinase" evidence="9">
    <location>
        <begin position="817"/>
        <end position="1042"/>
    </location>
</feature>
<dbReference type="InterPro" id="IPR036890">
    <property type="entry name" value="HATPase_C_sf"/>
</dbReference>
<name>A0ABR8YCZ4_9BACT</name>
<dbReference type="EMBL" id="JACSPP010000104">
    <property type="protein sequence ID" value="MBD8042085.1"/>
    <property type="molecule type" value="Genomic_DNA"/>
</dbReference>
<evidence type="ECO:0000256" key="4">
    <source>
        <dbReference type="ARBA" id="ARBA00023015"/>
    </source>
</evidence>
<dbReference type="InterPro" id="IPR011123">
    <property type="entry name" value="Y_Y_Y"/>
</dbReference>
<evidence type="ECO:0000259" key="9">
    <source>
        <dbReference type="PROSITE" id="PS50109"/>
    </source>
</evidence>
<dbReference type="Pfam" id="PF07495">
    <property type="entry name" value="Y_Y_Y"/>
    <property type="match status" value="1"/>
</dbReference>
<dbReference type="PROSITE" id="PS01124">
    <property type="entry name" value="HTH_ARAC_FAMILY_2"/>
    <property type="match status" value="1"/>
</dbReference>
<dbReference type="InterPro" id="IPR013783">
    <property type="entry name" value="Ig-like_fold"/>
</dbReference>
<dbReference type="InterPro" id="IPR018062">
    <property type="entry name" value="HTH_AraC-typ_CS"/>
</dbReference>
<evidence type="ECO:0000256" key="6">
    <source>
        <dbReference type="ARBA" id="ARBA00023163"/>
    </source>
</evidence>
<proteinExistence type="predicted"/>